<reference evidence="1" key="1">
    <citation type="journal article" date="2015" name="Nature">
        <title>Complex archaea that bridge the gap between prokaryotes and eukaryotes.</title>
        <authorList>
            <person name="Spang A."/>
            <person name="Saw J.H."/>
            <person name="Jorgensen S.L."/>
            <person name="Zaremba-Niedzwiedzka K."/>
            <person name="Martijn J."/>
            <person name="Lind A.E."/>
            <person name="van Eijk R."/>
            <person name="Schleper C."/>
            <person name="Guy L."/>
            <person name="Ettema T.J."/>
        </authorList>
    </citation>
    <scope>NUCLEOTIDE SEQUENCE</scope>
</reference>
<proteinExistence type="predicted"/>
<gene>
    <name evidence="1" type="ORF">LCGC14_1464840</name>
</gene>
<dbReference type="EMBL" id="LAZR01010240">
    <property type="protein sequence ID" value="KKM68049.1"/>
    <property type="molecule type" value="Genomic_DNA"/>
</dbReference>
<accession>A0A0F9JE22</accession>
<sequence length="144" mass="15341">MAVATGPEKKLSNRQKIEIHDFDPGVTTVVAVGWRPIRGFRTFLARLMRTVGTAATTFDIAVATDSSGTSAAAVITHAVGSEPDAVGDELFLECSVENMRETLATSTHWSARISLATDTDEMVVTTIEADPQHPRTGLTADIVA</sequence>
<dbReference type="AlphaFoldDB" id="A0A0F9JE22"/>
<name>A0A0F9JE22_9ZZZZ</name>
<comment type="caution">
    <text evidence="1">The sequence shown here is derived from an EMBL/GenBank/DDBJ whole genome shotgun (WGS) entry which is preliminary data.</text>
</comment>
<organism evidence="1">
    <name type="scientific">marine sediment metagenome</name>
    <dbReference type="NCBI Taxonomy" id="412755"/>
    <lineage>
        <taxon>unclassified sequences</taxon>
        <taxon>metagenomes</taxon>
        <taxon>ecological metagenomes</taxon>
    </lineage>
</organism>
<evidence type="ECO:0000313" key="1">
    <source>
        <dbReference type="EMBL" id="KKM68049.1"/>
    </source>
</evidence>
<protein>
    <submittedName>
        <fullName evidence="1">Uncharacterized protein</fullName>
    </submittedName>
</protein>